<reference evidence="2" key="1">
    <citation type="submission" date="2011-08" db="EMBL/GenBank/DDBJ databases">
        <authorList>
            <person name="Rombauts S."/>
        </authorList>
    </citation>
    <scope>NUCLEOTIDE SEQUENCE</scope>
    <source>
        <strain evidence="2">London</strain>
    </source>
</reference>
<organism evidence="1 2">
    <name type="scientific">Tetranychus urticae</name>
    <name type="common">Two-spotted spider mite</name>
    <dbReference type="NCBI Taxonomy" id="32264"/>
    <lineage>
        <taxon>Eukaryota</taxon>
        <taxon>Metazoa</taxon>
        <taxon>Ecdysozoa</taxon>
        <taxon>Arthropoda</taxon>
        <taxon>Chelicerata</taxon>
        <taxon>Arachnida</taxon>
        <taxon>Acari</taxon>
        <taxon>Acariformes</taxon>
        <taxon>Trombidiformes</taxon>
        <taxon>Prostigmata</taxon>
        <taxon>Eleutherengona</taxon>
        <taxon>Raphignathae</taxon>
        <taxon>Tetranychoidea</taxon>
        <taxon>Tetranychidae</taxon>
        <taxon>Tetranychus</taxon>
    </lineage>
</organism>
<dbReference type="AlphaFoldDB" id="T1KGL5"/>
<evidence type="ECO:0000313" key="1">
    <source>
        <dbReference type="EnsemblMetazoa" id="tetur11g01220.1"/>
    </source>
</evidence>
<dbReference type="Proteomes" id="UP000015104">
    <property type="component" value="Unassembled WGS sequence"/>
</dbReference>
<keyword evidence="2" id="KW-1185">Reference proteome</keyword>
<name>T1KGL5_TETUR</name>
<evidence type="ECO:0000313" key="2">
    <source>
        <dbReference type="Proteomes" id="UP000015104"/>
    </source>
</evidence>
<proteinExistence type="predicted"/>
<dbReference type="EnsemblMetazoa" id="tetur11g01220.1">
    <property type="protein sequence ID" value="tetur11g01220.1"/>
    <property type="gene ID" value="tetur11g01220"/>
</dbReference>
<dbReference type="EMBL" id="CAEY01000067">
    <property type="status" value="NOT_ANNOTATED_CDS"/>
    <property type="molecule type" value="Genomic_DNA"/>
</dbReference>
<dbReference type="HOGENOM" id="CLU_1103980_0_0_1"/>
<protein>
    <submittedName>
        <fullName evidence="1">Uncharacterized protein</fullName>
    </submittedName>
</protein>
<accession>T1KGL5</accession>
<sequence length="252" mass="28416">MYPDAMICEPPIDLTLKCHENPYTVESCELKVPNQTSSDSGADNSNIAIIKPERTMQANNQEPSSSIAPASSICLSADIESNAFERSVRTSAESEVKSYSRRTFDSLPDFADACAKMRSRGLEPLEPPSNRREVEERMNRYKQEIPWCLTPELDIHCLVLNVPTRSQVHFIEIIKNGFENLACIFIKPIPGEIWIGFPDEIFCKAYKRVFIRVLSSLPSLSVVMARPSKELLESISFPDLFHEAYDLALIAK</sequence>
<reference evidence="1" key="2">
    <citation type="submission" date="2015-06" db="UniProtKB">
        <authorList>
            <consortium name="EnsemblMetazoa"/>
        </authorList>
    </citation>
    <scope>IDENTIFICATION</scope>
</reference>